<dbReference type="Proteomes" id="UP000324222">
    <property type="component" value="Unassembled WGS sequence"/>
</dbReference>
<keyword evidence="2" id="KW-1185">Reference proteome</keyword>
<accession>A0A5B7I3H8</accession>
<evidence type="ECO:0000313" key="2">
    <source>
        <dbReference type="Proteomes" id="UP000324222"/>
    </source>
</evidence>
<evidence type="ECO:0000313" key="1">
    <source>
        <dbReference type="EMBL" id="MPC79110.1"/>
    </source>
</evidence>
<reference evidence="1 2" key="1">
    <citation type="submission" date="2019-05" db="EMBL/GenBank/DDBJ databases">
        <title>Another draft genome of Portunus trituberculatus and its Hox gene families provides insights of decapod evolution.</title>
        <authorList>
            <person name="Jeong J.-H."/>
            <person name="Song I."/>
            <person name="Kim S."/>
            <person name="Choi T."/>
            <person name="Kim D."/>
            <person name="Ryu S."/>
            <person name="Kim W."/>
        </authorList>
    </citation>
    <scope>NUCLEOTIDE SEQUENCE [LARGE SCALE GENOMIC DNA]</scope>
    <source>
        <tissue evidence="1">Muscle</tissue>
    </source>
</reference>
<proteinExistence type="predicted"/>
<dbReference type="AlphaFoldDB" id="A0A5B7I3H8"/>
<protein>
    <submittedName>
        <fullName evidence="1">Uncharacterized protein</fullName>
    </submittedName>
</protein>
<organism evidence="1 2">
    <name type="scientific">Portunus trituberculatus</name>
    <name type="common">Swimming crab</name>
    <name type="synonym">Neptunus trituberculatus</name>
    <dbReference type="NCBI Taxonomy" id="210409"/>
    <lineage>
        <taxon>Eukaryota</taxon>
        <taxon>Metazoa</taxon>
        <taxon>Ecdysozoa</taxon>
        <taxon>Arthropoda</taxon>
        <taxon>Crustacea</taxon>
        <taxon>Multicrustacea</taxon>
        <taxon>Malacostraca</taxon>
        <taxon>Eumalacostraca</taxon>
        <taxon>Eucarida</taxon>
        <taxon>Decapoda</taxon>
        <taxon>Pleocyemata</taxon>
        <taxon>Brachyura</taxon>
        <taxon>Eubrachyura</taxon>
        <taxon>Portunoidea</taxon>
        <taxon>Portunidae</taxon>
        <taxon>Portuninae</taxon>
        <taxon>Portunus</taxon>
    </lineage>
</organism>
<sequence>MAICSPRMFCLEQVLPFKHMIHVKGSYVLCIPGSPPLIRSRCTGEALGGNTITHLPPTWLI</sequence>
<gene>
    <name evidence="1" type="ORF">E2C01_073623</name>
</gene>
<dbReference type="EMBL" id="VSRR010050272">
    <property type="protein sequence ID" value="MPC79110.1"/>
    <property type="molecule type" value="Genomic_DNA"/>
</dbReference>
<name>A0A5B7I3H8_PORTR</name>
<comment type="caution">
    <text evidence="1">The sequence shown here is derived from an EMBL/GenBank/DDBJ whole genome shotgun (WGS) entry which is preliminary data.</text>
</comment>